<feature type="transmembrane region" description="Helical" evidence="2">
    <location>
        <begin position="527"/>
        <end position="547"/>
    </location>
</feature>
<evidence type="ECO:0000256" key="2">
    <source>
        <dbReference type="SAM" id="Phobius"/>
    </source>
</evidence>
<dbReference type="AlphaFoldDB" id="X6MIZ6"/>
<comment type="caution">
    <text evidence="3">The sequence shown here is derived from an EMBL/GenBank/DDBJ whole genome shotgun (WGS) entry which is preliminary data.</text>
</comment>
<accession>X6MIZ6</accession>
<keyword evidence="2" id="KW-1133">Transmembrane helix</keyword>
<keyword evidence="2" id="KW-0472">Membrane</keyword>
<evidence type="ECO:0000256" key="1">
    <source>
        <dbReference type="SAM" id="MobiDB-lite"/>
    </source>
</evidence>
<gene>
    <name evidence="3" type="ORF">RFI_23388</name>
</gene>
<dbReference type="EMBL" id="ASPP01020288">
    <property type="protein sequence ID" value="ETO13978.1"/>
    <property type="molecule type" value="Genomic_DNA"/>
</dbReference>
<protein>
    <submittedName>
        <fullName evidence="3">Uncharacterized protein</fullName>
    </submittedName>
</protein>
<sequence>MIKQNEVNVVMNDSVVIGNCQHSSLCDANSKPLCGKQGGSIAIFAEEKKISANLYLHNVKMYNLSSEVGGAILGRQETGTMMKVTLKNVIFGGNTASVLPSGSDVAVFQTSGQLSVDVRNVSKNAQMISFPKKMKLNLYASSKEDALTSICPNCTMFGVVQSWNVFDQLYEPITEYCTIDGVCSNVQIQLQCSTAYSNDSCPRDIQALTSGFSFGNGNATFVARPGMIGQYVNITLACQTNQRGGLCSLDSNLTSSNIRQVPFVNCPRDLNRKVYPNSNDLNWFWCESPLLPNFDLTKKMDKRPAAVALLTFVALCIMLVFLLGWFHEMNILRCGTSFYFEAFGYIYRLQKKKKNIILFFPVTAICMCVGLQIDINLCQAFWQAYVYLAWTGHKNESNVWLRFALTSTIFLVLPWLMNVGITIAINSRLLNIIPKNKFTQASYASKRVIIGMLVVFSGDFYSAVDLMNCRLFGLPLFHLGMTQYELRRFSQFRLFTCIFQNLPQMILQLAALRYTQKNTVTDIDGSVYLAFCMSLLSITATVLGYCLQRNEMYRLETFELVIKLHYSSSVNPSVKEIAGKTIRENRGRYYTIIQPLLQHCKDLTSNQVSVGSVDITGDTICIYGNIVRLTSNIPTKLDTANGETVADGKYTYEGKEEKICQSVLLRGFGLEKQLKTYLQSNQPKVTLKGSYFKIFSNEPQVPRPPNTNSVMSRSGDGDIEIGGRRD</sequence>
<feature type="transmembrane region" description="Helical" evidence="2">
    <location>
        <begin position="356"/>
        <end position="382"/>
    </location>
</feature>
<keyword evidence="4" id="KW-1185">Reference proteome</keyword>
<feature type="transmembrane region" description="Helical" evidence="2">
    <location>
        <begin position="447"/>
        <end position="464"/>
    </location>
</feature>
<feature type="transmembrane region" description="Helical" evidence="2">
    <location>
        <begin position="402"/>
        <end position="426"/>
    </location>
</feature>
<reference evidence="3 4" key="1">
    <citation type="journal article" date="2013" name="Curr. Biol.">
        <title>The Genome of the Foraminiferan Reticulomyxa filosa.</title>
        <authorList>
            <person name="Glockner G."/>
            <person name="Hulsmann N."/>
            <person name="Schleicher M."/>
            <person name="Noegel A.A."/>
            <person name="Eichinger L."/>
            <person name="Gallinger C."/>
            <person name="Pawlowski J."/>
            <person name="Sierra R."/>
            <person name="Euteneuer U."/>
            <person name="Pillet L."/>
            <person name="Moustafa A."/>
            <person name="Platzer M."/>
            <person name="Groth M."/>
            <person name="Szafranski K."/>
            <person name="Schliwa M."/>
        </authorList>
    </citation>
    <scope>NUCLEOTIDE SEQUENCE [LARGE SCALE GENOMIC DNA]</scope>
</reference>
<evidence type="ECO:0000313" key="3">
    <source>
        <dbReference type="EMBL" id="ETO13978.1"/>
    </source>
</evidence>
<name>X6MIZ6_RETFI</name>
<organism evidence="3 4">
    <name type="scientific">Reticulomyxa filosa</name>
    <dbReference type="NCBI Taxonomy" id="46433"/>
    <lineage>
        <taxon>Eukaryota</taxon>
        <taxon>Sar</taxon>
        <taxon>Rhizaria</taxon>
        <taxon>Retaria</taxon>
        <taxon>Foraminifera</taxon>
        <taxon>Monothalamids</taxon>
        <taxon>Reticulomyxidae</taxon>
        <taxon>Reticulomyxa</taxon>
    </lineage>
</organism>
<keyword evidence="2" id="KW-0812">Transmembrane</keyword>
<feature type="region of interest" description="Disordered" evidence="1">
    <location>
        <begin position="696"/>
        <end position="726"/>
    </location>
</feature>
<dbReference type="Proteomes" id="UP000023152">
    <property type="component" value="Unassembled WGS sequence"/>
</dbReference>
<feature type="transmembrane region" description="Helical" evidence="2">
    <location>
        <begin position="305"/>
        <end position="326"/>
    </location>
</feature>
<evidence type="ECO:0000313" key="4">
    <source>
        <dbReference type="Proteomes" id="UP000023152"/>
    </source>
</evidence>
<proteinExistence type="predicted"/>